<name>A0A8H5AZ37_9AGAR</name>
<dbReference type="OrthoDB" id="6077919at2759"/>
<evidence type="ECO:0000313" key="1">
    <source>
        <dbReference type="EMBL" id="KAF5313073.1"/>
    </source>
</evidence>
<proteinExistence type="predicted"/>
<reference evidence="1 2" key="1">
    <citation type="journal article" date="2020" name="ISME J.">
        <title>Uncovering the hidden diversity of litter-decomposition mechanisms in mushroom-forming fungi.</title>
        <authorList>
            <person name="Floudas D."/>
            <person name="Bentzer J."/>
            <person name="Ahren D."/>
            <person name="Johansson T."/>
            <person name="Persson P."/>
            <person name="Tunlid A."/>
        </authorList>
    </citation>
    <scope>NUCLEOTIDE SEQUENCE [LARGE SCALE GENOMIC DNA]</scope>
    <source>
        <strain evidence="1 2">CBS 101986</strain>
    </source>
</reference>
<protein>
    <recommendedName>
        <fullName evidence="3">C2H2-type domain-containing protein</fullName>
    </recommendedName>
</protein>
<comment type="caution">
    <text evidence="1">The sequence shown here is derived from an EMBL/GenBank/DDBJ whole genome shotgun (WGS) entry which is preliminary data.</text>
</comment>
<sequence>MTFVSRAALVLHLESGSCVSGIDRRTVNALVKRYDTNNLITDRLLTTGRGEDEIQYIATGASWNGVAYECYLCYKPHRTLHALNQHLNSPKHAQKFYLCRGPNCGVKFSALSALVQHIESQKCGVAKFSVVQNAMDSVLGQMGRLTL</sequence>
<dbReference type="AlphaFoldDB" id="A0A8H5AZ37"/>
<organism evidence="1 2">
    <name type="scientific">Psilocybe cf. subviscida</name>
    <dbReference type="NCBI Taxonomy" id="2480587"/>
    <lineage>
        <taxon>Eukaryota</taxon>
        <taxon>Fungi</taxon>
        <taxon>Dikarya</taxon>
        <taxon>Basidiomycota</taxon>
        <taxon>Agaricomycotina</taxon>
        <taxon>Agaricomycetes</taxon>
        <taxon>Agaricomycetidae</taxon>
        <taxon>Agaricales</taxon>
        <taxon>Agaricineae</taxon>
        <taxon>Strophariaceae</taxon>
        <taxon>Psilocybe</taxon>
    </lineage>
</organism>
<dbReference type="Gene3D" id="3.30.160.60">
    <property type="entry name" value="Classic Zinc Finger"/>
    <property type="match status" value="1"/>
</dbReference>
<dbReference type="EMBL" id="JAACJJ010000056">
    <property type="protein sequence ID" value="KAF5313073.1"/>
    <property type="molecule type" value="Genomic_DNA"/>
</dbReference>
<gene>
    <name evidence="1" type="ORF">D9619_002468</name>
</gene>
<evidence type="ECO:0000313" key="2">
    <source>
        <dbReference type="Proteomes" id="UP000567179"/>
    </source>
</evidence>
<evidence type="ECO:0008006" key="3">
    <source>
        <dbReference type="Google" id="ProtNLM"/>
    </source>
</evidence>
<accession>A0A8H5AZ37</accession>
<keyword evidence="2" id="KW-1185">Reference proteome</keyword>
<dbReference type="Proteomes" id="UP000567179">
    <property type="component" value="Unassembled WGS sequence"/>
</dbReference>